<evidence type="ECO:0000313" key="3">
    <source>
        <dbReference type="Proteomes" id="UP000007174"/>
    </source>
</evidence>
<dbReference type="Proteomes" id="UP000007174">
    <property type="component" value="Unassembled WGS sequence"/>
</dbReference>
<dbReference type="EMBL" id="CACQ02003724">
    <property type="protein sequence ID" value="CCF39837.1"/>
    <property type="molecule type" value="Genomic_DNA"/>
</dbReference>
<dbReference type="HOGENOM" id="CLU_2549091_0_0_1"/>
<feature type="region of interest" description="Disordered" evidence="1">
    <location>
        <begin position="39"/>
        <end position="83"/>
    </location>
</feature>
<organism evidence="2 3">
    <name type="scientific">Colletotrichum higginsianum (strain IMI 349063)</name>
    <name type="common">Crucifer anthracnose fungus</name>
    <dbReference type="NCBI Taxonomy" id="759273"/>
    <lineage>
        <taxon>Eukaryota</taxon>
        <taxon>Fungi</taxon>
        <taxon>Dikarya</taxon>
        <taxon>Ascomycota</taxon>
        <taxon>Pezizomycotina</taxon>
        <taxon>Sordariomycetes</taxon>
        <taxon>Hypocreomycetidae</taxon>
        <taxon>Glomerellales</taxon>
        <taxon>Glomerellaceae</taxon>
        <taxon>Colletotrichum</taxon>
        <taxon>Colletotrichum destructivum species complex</taxon>
    </lineage>
</organism>
<feature type="compositionally biased region" description="Basic residues" evidence="1">
    <location>
        <begin position="56"/>
        <end position="72"/>
    </location>
</feature>
<feature type="non-terminal residue" evidence="2">
    <location>
        <position position="83"/>
    </location>
</feature>
<reference evidence="3" key="1">
    <citation type="journal article" date="2012" name="Nat. Genet.">
        <title>Lifestyle transitions in plant pathogenic Colletotrichum fungi deciphered by genome and transcriptome analyses.</title>
        <authorList>
            <person name="O'Connell R.J."/>
            <person name="Thon M.R."/>
            <person name="Hacquard S."/>
            <person name="Amyotte S.G."/>
            <person name="Kleemann J."/>
            <person name="Torres M.F."/>
            <person name="Damm U."/>
            <person name="Buiate E.A."/>
            <person name="Epstein L."/>
            <person name="Alkan N."/>
            <person name="Altmueller J."/>
            <person name="Alvarado-Balderrama L."/>
            <person name="Bauser C.A."/>
            <person name="Becker C."/>
            <person name="Birren B.W."/>
            <person name="Chen Z."/>
            <person name="Choi J."/>
            <person name="Crouch J.A."/>
            <person name="Duvick J.P."/>
            <person name="Farman M.A."/>
            <person name="Gan P."/>
            <person name="Heiman D."/>
            <person name="Henrissat B."/>
            <person name="Howard R.J."/>
            <person name="Kabbage M."/>
            <person name="Koch C."/>
            <person name="Kracher B."/>
            <person name="Kubo Y."/>
            <person name="Law A.D."/>
            <person name="Lebrun M.-H."/>
            <person name="Lee Y.-H."/>
            <person name="Miyara I."/>
            <person name="Moore N."/>
            <person name="Neumann U."/>
            <person name="Nordstroem K."/>
            <person name="Panaccione D.G."/>
            <person name="Panstruga R."/>
            <person name="Place M."/>
            <person name="Proctor R.H."/>
            <person name="Prusky D."/>
            <person name="Rech G."/>
            <person name="Reinhardt R."/>
            <person name="Rollins J.A."/>
            <person name="Rounsley S."/>
            <person name="Schardl C.L."/>
            <person name="Schwartz D.C."/>
            <person name="Shenoy N."/>
            <person name="Shirasu K."/>
            <person name="Sikhakolli U.R."/>
            <person name="Stueber K."/>
            <person name="Sukno S.A."/>
            <person name="Sweigard J.A."/>
            <person name="Takano Y."/>
            <person name="Takahara H."/>
            <person name="Trail F."/>
            <person name="van der Does H.C."/>
            <person name="Voll L.M."/>
            <person name="Will I."/>
            <person name="Young S."/>
            <person name="Zeng Q."/>
            <person name="Zhang J."/>
            <person name="Zhou S."/>
            <person name="Dickman M.B."/>
            <person name="Schulze-Lefert P."/>
            <person name="Ver Loren van Themaat E."/>
            <person name="Ma L.-J."/>
            <person name="Vaillancourt L.J."/>
        </authorList>
    </citation>
    <scope>NUCLEOTIDE SEQUENCE [LARGE SCALE GENOMIC DNA]</scope>
    <source>
        <strain evidence="3">IMI 349063</strain>
    </source>
</reference>
<accession>H1VHY4</accession>
<proteinExistence type="predicted"/>
<name>H1VHY4_COLHI</name>
<dbReference type="AlphaFoldDB" id="H1VHY4"/>
<evidence type="ECO:0000256" key="1">
    <source>
        <dbReference type="SAM" id="MobiDB-lite"/>
    </source>
</evidence>
<gene>
    <name evidence="2" type="ORF">CH063_02217</name>
</gene>
<evidence type="ECO:0000313" key="2">
    <source>
        <dbReference type="EMBL" id="CCF39837.1"/>
    </source>
</evidence>
<protein>
    <submittedName>
        <fullName evidence="2">Uncharacterized protein</fullName>
    </submittedName>
</protein>
<sequence length="83" mass="9628">ILCHVPIICRANNRVLSSPSWEFIVYRCISIVECNEKPDQHRKANGTKNRLGYLRVKGRKQHRSRSSTRARSRPSQQLEARVA</sequence>